<protein>
    <submittedName>
        <fullName evidence="5">Uncharacterized protein</fullName>
    </submittedName>
</protein>
<feature type="signal peptide" evidence="4">
    <location>
        <begin position="1"/>
        <end position="20"/>
    </location>
</feature>
<organism evidence="5 6">
    <name type="scientific">Photinus pyralis</name>
    <name type="common">Common eastern firefly</name>
    <name type="synonym">Lampyris pyralis</name>
    <dbReference type="NCBI Taxonomy" id="7054"/>
    <lineage>
        <taxon>Eukaryota</taxon>
        <taxon>Metazoa</taxon>
        <taxon>Ecdysozoa</taxon>
        <taxon>Arthropoda</taxon>
        <taxon>Hexapoda</taxon>
        <taxon>Insecta</taxon>
        <taxon>Pterygota</taxon>
        <taxon>Neoptera</taxon>
        <taxon>Endopterygota</taxon>
        <taxon>Coleoptera</taxon>
        <taxon>Polyphaga</taxon>
        <taxon>Elateriformia</taxon>
        <taxon>Elateroidea</taxon>
        <taxon>Lampyridae</taxon>
        <taxon>Lampyrinae</taxon>
        <taxon>Photinus</taxon>
    </lineage>
</organism>
<dbReference type="Proteomes" id="UP000327044">
    <property type="component" value="Unassembled WGS sequence"/>
</dbReference>
<sequence length="239" mass="27567">MSSFILALGTFIELIYFGQCQHLTDDSLGLLNVDHLAPFQVNLHTRTRRDTKIVSDKKPKDQQEIKGSYTKILGPCCDVQMSNSLRNDEYKNLCYNKTLGTLTFTNHGRSTSVDVEKQNKLVQNQVSCYLNCLALKYNLVKTDGSIILEGVIKRINDIYNGSWVPNVSRNIATTCYKATEQACINYLKTATADRCNPTFRMHNWCLHREIQMNCPKDQIKNEVRCNDLKNWKFDYNRYS</sequence>
<name>A0A5N4ALJ8_PHOPY</name>
<gene>
    <name evidence="5" type="ORF">PPYR_09203</name>
</gene>
<keyword evidence="4" id="KW-0732">Signal</keyword>
<keyword evidence="6" id="KW-1185">Reference proteome</keyword>
<comment type="subcellular location">
    <subcellularLocation>
        <location evidence="1">Secreted</location>
    </subcellularLocation>
</comment>
<reference evidence="5 6" key="1">
    <citation type="journal article" date="2018" name="Elife">
        <title>Firefly genomes illuminate parallel origins of bioluminescence in beetles.</title>
        <authorList>
            <person name="Fallon T.R."/>
            <person name="Lower S.E."/>
            <person name="Chang C.H."/>
            <person name="Bessho-Uehara M."/>
            <person name="Martin G.J."/>
            <person name="Bewick A.J."/>
            <person name="Behringer M."/>
            <person name="Debat H.J."/>
            <person name="Wong I."/>
            <person name="Day J.C."/>
            <person name="Suvorov A."/>
            <person name="Silva C.J."/>
            <person name="Stanger-Hall K.F."/>
            <person name="Hall D.W."/>
            <person name="Schmitz R.J."/>
            <person name="Nelson D.R."/>
            <person name="Lewis S.M."/>
            <person name="Shigenobu S."/>
            <person name="Bybee S.M."/>
            <person name="Larracuente A.M."/>
            <person name="Oba Y."/>
            <person name="Weng J.K."/>
        </authorList>
    </citation>
    <scope>NUCLEOTIDE SEQUENCE [LARGE SCALE GENOMIC DNA]</scope>
    <source>
        <strain evidence="5">1611_PpyrPB1</strain>
        <tissue evidence="5">Whole body</tissue>
    </source>
</reference>
<dbReference type="GO" id="GO:0005549">
    <property type="term" value="F:odorant binding"/>
    <property type="evidence" value="ECO:0007669"/>
    <property type="project" value="InterPro"/>
</dbReference>
<dbReference type="InParanoid" id="A0A5N4ALJ8"/>
<dbReference type="Gene3D" id="1.10.238.270">
    <property type="match status" value="1"/>
</dbReference>
<feature type="chain" id="PRO_5024341721" evidence="4">
    <location>
        <begin position="21"/>
        <end position="239"/>
    </location>
</feature>
<dbReference type="InterPro" id="IPR006170">
    <property type="entry name" value="PBP/GOBP"/>
</dbReference>
<dbReference type="InterPro" id="IPR036728">
    <property type="entry name" value="PBP_GOBP_sf"/>
</dbReference>
<dbReference type="SUPFAM" id="SSF47565">
    <property type="entry name" value="Insect pheromone/odorant-binding proteins"/>
    <property type="match status" value="1"/>
</dbReference>
<comment type="similarity">
    <text evidence="2">Belongs to the PBP/GOBP family.</text>
</comment>
<dbReference type="EMBL" id="VVIM01000006">
    <property type="protein sequence ID" value="KAB0798210.1"/>
    <property type="molecule type" value="Genomic_DNA"/>
</dbReference>
<evidence type="ECO:0000313" key="6">
    <source>
        <dbReference type="Proteomes" id="UP000327044"/>
    </source>
</evidence>
<dbReference type="InterPro" id="IPR052295">
    <property type="entry name" value="Odorant-binding_protein"/>
</dbReference>
<evidence type="ECO:0000256" key="1">
    <source>
        <dbReference type="ARBA" id="ARBA00004613"/>
    </source>
</evidence>
<dbReference type="PANTHER" id="PTHR21066:SF17">
    <property type="entry name" value="AGAP011368-PA"/>
    <property type="match status" value="1"/>
</dbReference>
<keyword evidence="3" id="KW-0964">Secreted</keyword>
<dbReference type="PANTHER" id="PTHR21066">
    <property type="entry name" value="ODORANT-BINDING PROTEIN 59A-RELATED"/>
    <property type="match status" value="1"/>
</dbReference>
<evidence type="ECO:0000256" key="2">
    <source>
        <dbReference type="ARBA" id="ARBA00008098"/>
    </source>
</evidence>
<comment type="caution">
    <text evidence="5">The sequence shown here is derived from an EMBL/GenBank/DDBJ whole genome shotgun (WGS) entry which is preliminary data.</text>
</comment>
<dbReference type="Pfam" id="PF01395">
    <property type="entry name" value="PBP_GOBP"/>
    <property type="match status" value="1"/>
</dbReference>
<evidence type="ECO:0000256" key="3">
    <source>
        <dbReference type="ARBA" id="ARBA00022525"/>
    </source>
</evidence>
<accession>A0A5N4ALJ8</accession>
<evidence type="ECO:0000313" key="5">
    <source>
        <dbReference type="EMBL" id="KAB0798210.1"/>
    </source>
</evidence>
<dbReference type="OrthoDB" id="6622484at2759"/>
<proteinExistence type="inferred from homology"/>
<dbReference type="GO" id="GO:0005576">
    <property type="term" value="C:extracellular region"/>
    <property type="evidence" value="ECO:0007669"/>
    <property type="project" value="UniProtKB-SubCell"/>
</dbReference>
<dbReference type="AlphaFoldDB" id="A0A5N4ALJ8"/>
<evidence type="ECO:0000256" key="4">
    <source>
        <dbReference type="SAM" id="SignalP"/>
    </source>
</evidence>